<dbReference type="EMBL" id="LUKF01000016">
    <property type="protein sequence ID" value="KYG61833.1"/>
    <property type="molecule type" value="Genomic_DNA"/>
</dbReference>
<comment type="caution">
    <text evidence="1">The sequence shown here is derived from an EMBL/GenBank/DDBJ whole genome shotgun (WGS) entry which is preliminary data.</text>
</comment>
<name>A0A150WFW2_BDEBC</name>
<organism evidence="1 2">
    <name type="scientific">Bdellovibrio bacteriovorus</name>
    <dbReference type="NCBI Taxonomy" id="959"/>
    <lineage>
        <taxon>Bacteria</taxon>
        <taxon>Pseudomonadati</taxon>
        <taxon>Bdellovibrionota</taxon>
        <taxon>Bdellovibrionia</taxon>
        <taxon>Bdellovibrionales</taxon>
        <taxon>Pseudobdellovibrionaceae</taxon>
        <taxon>Bdellovibrio</taxon>
    </lineage>
</organism>
<dbReference type="AlphaFoldDB" id="A0A150WFW2"/>
<reference evidence="1 2" key="1">
    <citation type="submission" date="2016-03" db="EMBL/GenBank/DDBJ databases">
        <authorList>
            <person name="Ploux O."/>
        </authorList>
    </citation>
    <scope>NUCLEOTIDE SEQUENCE [LARGE SCALE GENOMIC DNA]</scope>
    <source>
        <strain evidence="1 2">BER2</strain>
    </source>
</reference>
<gene>
    <name evidence="1" type="ORF">AZI85_06340</name>
</gene>
<sequence length="274" mass="30741">MTDNALRTDSEKEGDFFFLAGTSNKFYSVSGHTLGLRLQYQDYNKTDTNDMLSFGVSDELDCLGNRTCEFELKGQEYVHGEPATTDSSFNNYAFAAAVTQSKNLRQSLTLDLSAGYEARSFSSLSRFDNSIFGSATLGYDLTSQVYIEGYGEAGVILSSASEYSAFYIDMSVLTDYTLNRFWNISAELGLKQTSFLSRDLTTETQVTRKNGKVVSQVDTSKETYSALYLSAEAMRRFTANSSGSFVLRSYQQRSRSGYQDYKENEILAKWLITF</sequence>
<proteinExistence type="predicted"/>
<protein>
    <submittedName>
        <fullName evidence="1">Uncharacterized protein</fullName>
    </submittedName>
</protein>
<dbReference type="Proteomes" id="UP000075391">
    <property type="component" value="Unassembled WGS sequence"/>
</dbReference>
<evidence type="ECO:0000313" key="2">
    <source>
        <dbReference type="Proteomes" id="UP000075391"/>
    </source>
</evidence>
<evidence type="ECO:0000313" key="1">
    <source>
        <dbReference type="EMBL" id="KYG61833.1"/>
    </source>
</evidence>
<accession>A0A150WFW2</accession>